<reference evidence="4" key="1">
    <citation type="submission" date="2018-05" db="EMBL/GenBank/DDBJ databases">
        <authorList>
            <person name="Liu B.-T."/>
        </authorList>
    </citation>
    <scope>NUCLEOTIDE SEQUENCE [LARGE SCALE GENOMIC DNA]</scope>
    <source>
        <strain evidence="4">WD6-1</strain>
    </source>
</reference>
<dbReference type="Pfam" id="PF11906">
    <property type="entry name" value="DUF3426"/>
    <property type="match status" value="1"/>
</dbReference>
<protein>
    <recommendedName>
        <fullName evidence="2">Zinc finger/thioredoxin putative domain-containing protein</fullName>
    </recommendedName>
</protein>
<comment type="caution">
    <text evidence="3">The sequence shown here is derived from an EMBL/GenBank/DDBJ whole genome shotgun (WGS) entry which is preliminary data.</text>
</comment>
<keyword evidence="1" id="KW-1133">Transmembrane helix</keyword>
<keyword evidence="1" id="KW-0472">Membrane</keyword>
<sequence length="267" mass="28872">MGRALIRSDRRKEREADYAGAKRSASMIVTCPSCDTRYRAEDDALSARGGRVRCASCGHSWKVEAEALTLSEAVDVPAVEETPLKAEPVSAPTLQARPLKPHELIRRRAEVRRRNARLAVSGVGWLGVAAMFAVMLGGAWIMRVDIMRVWPQSSAAFAAVGAPVNPYGLEVRNLSVAREETDGAPALAIEGDVVNITGRAREIPPLRAALLDADGAPLVEWVVLMESPELDAEAMERFRTIMPDPPEAAAEIEVIFDPDARPAGQAD</sequence>
<evidence type="ECO:0000313" key="3">
    <source>
        <dbReference type="EMBL" id="PWE16349.1"/>
    </source>
</evidence>
<dbReference type="InterPro" id="IPR021834">
    <property type="entry name" value="DUF3426"/>
</dbReference>
<dbReference type="InterPro" id="IPR011723">
    <property type="entry name" value="Znf/thioredoxin_put"/>
</dbReference>
<keyword evidence="1" id="KW-0812">Transmembrane</keyword>
<dbReference type="EMBL" id="QEXV01000007">
    <property type="protein sequence ID" value="PWE16349.1"/>
    <property type="molecule type" value="Genomic_DNA"/>
</dbReference>
<evidence type="ECO:0000313" key="4">
    <source>
        <dbReference type="Proteomes" id="UP000245168"/>
    </source>
</evidence>
<keyword evidence="4" id="KW-1185">Reference proteome</keyword>
<proteinExistence type="predicted"/>
<feature type="domain" description="Zinc finger/thioredoxin putative" evidence="2">
    <location>
        <begin position="27"/>
        <end position="62"/>
    </location>
</feature>
<dbReference type="Pfam" id="PF13717">
    <property type="entry name" value="Zn_ribbon_4"/>
    <property type="match status" value="1"/>
</dbReference>
<dbReference type="Proteomes" id="UP000245168">
    <property type="component" value="Unassembled WGS sequence"/>
</dbReference>
<feature type="transmembrane region" description="Helical" evidence="1">
    <location>
        <begin position="116"/>
        <end position="142"/>
    </location>
</feature>
<accession>A0A2U2BQT1</accession>
<evidence type="ECO:0000259" key="2">
    <source>
        <dbReference type="Pfam" id="PF13717"/>
    </source>
</evidence>
<dbReference type="NCBIfam" id="TIGR02098">
    <property type="entry name" value="MJ0042_CXXC"/>
    <property type="match status" value="1"/>
</dbReference>
<organism evidence="3 4">
    <name type="scientific">Marinicauda salina</name>
    <dbReference type="NCBI Taxonomy" id="2135793"/>
    <lineage>
        <taxon>Bacteria</taxon>
        <taxon>Pseudomonadati</taxon>
        <taxon>Pseudomonadota</taxon>
        <taxon>Alphaproteobacteria</taxon>
        <taxon>Maricaulales</taxon>
        <taxon>Maricaulaceae</taxon>
        <taxon>Marinicauda</taxon>
    </lineage>
</organism>
<gene>
    <name evidence="3" type="ORF">DDZ18_13070</name>
</gene>
<dbReference type="AlphaFoldDB" id="A0A2U2BQT1"/>
<evidence type="ECO:0000256" key="1">
    <source>
        <dbReference type="SAM" id="Phobius"/>
    </source>
</evidence>
<name>A0A2U2BQT1_9PROT</name>